<keyword evidence="1" id="KW-0472">Membrane</keyword>
<gene>
    <name evidence="2" type="ORF">FEF34_17820</name>
</gene>
<dbReference type="Proteomes" id="UP000305921">
    <property type="component" value="Unassembled WGS sequence"/>
</dbReference>
<name>A0A5R9E908_9ACTN</name>
<evidence type="ECO:0000313" key="3">
    <source>
        <dbReference type="Proteomes" id="UP000305921"/>
    </source>
</evidence>
<evidence type="ECO:0000313" key="2">
    <source>
        <dbReference type="EMBL" id="TLQ44704.1"/>
    </source>
</evidence>
<dbReference type="EMBL" id="VAWE01000001">
    <property type="protein sequence ID" value="TLQ44704.1"/>
    <property type="molecule type" value="Genomic_DNA"/>
</dbReference>
<keyword evidence="3" id="KW-1185">Reference proteome</keyword>
<keyword evidence="1" id="KW-0812">Transmembrane</keyword>
<comment type="caution">
    <text evidence="2">The sequence shown here is derived from an EMBL/GenBank/DDBJ whole genome shotgun (WGS) entry which is preliminary data.</text>
</comment>
<accession>A0A5R9E908</accession>
<feature type="transmembrane region" description="Helical" evidence="1">
    <location>
        <begin position="6"/>
        <end position="24"/>
    </location>
</feature>
<sequence length="29" mass="3193">MSEEKRVGLMVALSQLGCLAAAVMRPRKF</sequence>
<keyword evidence="1" id="KW-1133">Transmembrane helix</keyword>
<protein>
    <submittedName>
        <fullName evidence="2">Potassium-transporting ATPase subunit F</fullName>
    </submittedName>
</protein>
<dbReference type="AlphaFoldDB" id="A0A5R9E908"/>
<dbReference type="RefSeq" id="WP_138054054.1">
    <property type="nucleotide sequence ID" value="NZ_VAWE01000001.1"/>
</dbReference>
<reference evidence="2 3" key="1">
    <citation type="submission" date="2019-05" db="EMBL/GenBank/DDBJ databases">
        <title>Streptomyces marianii sp. nov., a novel marine actinomycete from southern coast of India.</title>
        <authorList>
            <person name="Iniyan A.M."/>
            <person name="Wink J."/>
            <person name="Ramprasad E."/>
            <person name="Ramana C.V."/>
            <person name="Bunk B."/>
            <person name="Sproer C."/>
            <person name="Joseph F.-J.R.S."/>
            <person name="Vincent S.G.P."/>
        </authorList>
    </citation>
    <scope>NUCLEOTIDE SEQUENCE [LARGE SCALE GENOMIC DNA]</scope>
    <source>
        <strain evidence="2 3">ICN19</strain>
    </source>
</reference>
<evidence type="ECO:0000256" key="1">
    <source>
        <dbReference type="SAM" id="Phobius"/>
    </source>
</evidence>
<proteinExistence type="predicted"/>
<organism evidence="2 3">
    <name type="scientific">Streptomyces marianii</name>
    <dbReference type="NCBI Taxonomy" id="1817406"/>
    <lineage>
        <taxon>Bacteria</taxon>
        <taxon>Bacillati</taxon>
        <taxon>Actinomycetota</taxon>
        <taxon>Actinomycetes</taxon>
        <taxon>Kitasatosporales</taxon>
        <taxon>Streptomycetaceae</taxon>
        <taxon>Streptomyces</taxon>
    </lineage>
</organism>